<dbReference type="EMBL" id="MU128913">
    <property type="protein sequence ID" value="KAF9520202.1"/>
    <property type="molecule type" value="Genomic_DNA"/>
</dbReference>
<accession>A0A9P6B9W9</accession>
<protein>
    <submittedName>
        <fullName evidence="1">Uncharacterized protein</fullName>
    </submittedName>
</protein>
<proteinExistence type="predicted"/>
<evidence type="ECO:0000313" key="2">
    <source>
        <dbReference type="Proteomes" id="UP000886523"/>
    </source>
</evidence>
<dbReference type="AlphaFoldDB" id="A0A9P6B9W9"/>
<evidence type="ECO:0000313" key="1">
    <source>
        <dbReference type="EMBL" id="KAF9520202.1"/>
    </source>
</evidence>
<gene>
    <name evidence="1" type="ORF">BS47DRAFT_1481579</name>
</gene>
<sequence length="228" mass="25540">MSSIPASMTSRIKADTRNKFCFNHVGFGLKIKTVPYLLETWSQNHIPHLLIPDLFLSRFLVWLVAHFVIRPQWVGSKSSFCPSYWEHFGSSAPPVVSSDIVTLSKNPLVYPPVACRLFLMCPGHEMCLHDHPWSILWLGRLRPLLSSYSGTSSILASGLRIQELPYLARYPCIGSHTFSVALAYHGHFAAFAVSLLARTVRSALDRAIQIAVIFSLPPFSCGLFPRQT</sequence>
<name>A0A9P6B9W9_9AGAM</name>
<comment type="caution">
    <text evidence="1">The sequence shown here is derived from an EMBL/GenBank/DDBJ whole genome shotgun (WGS) entry which is preliminary data.</text>
</comment>
<keyword evidence="2" id="KW-1185">Reference proteome</keyword>
<organism evidence="1 2">
    <name type="scientific">Hydnum rufescens UP504</name>
    <dbReference type="NCBI Taxonomy" id="1448309"/>
    <lineage>
        <taxon>Eukaryota</taxon>
        <taxon>Fungi</taxon>
        <taxon>Dikarya</taxon>
        <taxon>Basidiomycota</taxon>
        <taxon>Agaricomycotina</taxon>
        <taxon>Agaricomycetes</taxon>
        <taxon>Cantharellales</taxon>
        <taxon>Hydnaceae</taxon>
        <taxon>Hydnum</taxon>
    </lineage>
</organism>
<dbReference type="Proteomes" id="UP000886523">
    <property type="component" value="Unassembled WGS sequence"/>
</dbReference>
<reference evidence="1" key="1">
    <citation type="journal article" date="2020" name="Nat. Commun.">
        <title>Large-scale genome sequencing of mycorrhizal fungi provides insights into the early evolution of symbiotic traits.</title>
        <authorList>
            <person name="Miyauchi S."/>
            <person name="Kiss E."/>
            <person name="Kuo A."/>
            <person name="Drula E."/>
            <person name="Kohler A."/>
            <person name="Sanchez-Garcia M."/>
            <person name="Morin E."/>
            <person name="Andreopoulos B."/>
            <person name="Barry K.W."/>
            <person name="Bonito G."/>
            <person name="Buee M."/>
            <person name="Carver A."/>
            <person name="Chen C."/>
            <person name="Cichocki N."/>
            <person name="Clum A."/>
            <person name="Culley D."/>
            <person name="Crous P.W."/>
            <person name="Fauchery L."/>
            <person name="Girlanda M."/>
            <person name="Hayes R.D."/>
            <person name="Keri Z."/>
            <person name="LaButti K."/>
            <person name="Lipzen A."/>
            <person name="Lombard V."/>
            <person name="Magnuson J."/>
            <person name="Maillard F."/>
            <person name="Murat C."/>
            <person name="Nolan M."/>
            <person name="Ohm R.A."/>
            <person name="Pangilinan J."/>
            <person name="Pereira M.F."/>
            <person name="Perotto S."/>
            <person name="Peter M."/>
            <person name="Pfister S."/>
            <person name="Riley R."/>
            <person name="Sitrit Y."/>
            <person name="Stielow J.B."/>
            <person name="Szollosi G."/>
            <person name="Zifcakova L."/>
            <person name="Stursova M."/>
            <person name="Spatafora J.W."/>
            <person name="Tedersoo L."/>
            <person name="Vaario L.M."/>
            <person name="Yamada A."/>
            <person name="Yan M."/>
            <person name="Wang P."/>
            <person name="Xu J."/>
            <person name="Bruns T."/>
            <person name="Baldrian P."/>
            <person name="Vilgalys R."/>
            <person name="Dunand C."/>
            <person name="Henrissat B."/>
            <person name="Grigoriev I.V."/>
            <person name="Hibbett D."/>
            <person name="Nagy L.G."/>
            <person name="Martin F.M."/>
        </authorList>
    </citation>
    <scope>NUCLEOTIDE SEQUENCE</scope>
    <source>
        <strain evidence="1">UP504</strain>
    </source>
</reference>